<comment type="similarity">
    <text evidence="1">Belongs to the ATG101 family.</text>
</comment>
<name>A0A9Q5I3D9_SANBA</name>
<evidence type="ECO:0000256" key="1">
    <source>
        <dbReference type="ARBA" id="ARBA00007130"/>
    </source>
</evidence>
<protein>
    <recommendedName>
        <fullName evidence="2">Autophagy-related protein 101</fullName>
    </recommendedName>
</protein>
<comment type="caution">
    <text evidence="6">The sequence shown here is derived from an EMBL/GenBank/DDBJ whole genome shotgun (WGS) entry which is preliminary data.</text>
</comment>
<dbReference type="GO" id="GO:0000407">
    <property type="term" value="C:phagophore assembly site"/>
    <property type="evidence" value="ECO:0007669"/>
    <property type="project" value="TreeGrafter"/>
</dbReference>
<dbReference type="EMBL" id="LNZH02000111">
    <property type="protein sequence ID" value="OCB90972.1"/>
    <property type="molecule type" value="Genomic_DNA"/>
</dbReference>
<dbReference type="PANTHER" id="PTHR13292:SF0">
    <property type="entry name" value="AUTOPHAGY-RELATED PROTEIN 101"/>
    <property type="match status" value="1"/>
</dbReference>
<evidence type="ECO:0000256" key="3">
    <source>
        <dbReference type="ARBA" id="ARBA00023006"/>
    </source>
</evidence>
<sequence>MENATPIITIDLVLDRLTTKDALRALLHAILFHRLFGTIKPQTMEVLDVTVPGVKDTQVEMLIDEKVDAFWKGVENGTNKRGQITITFAEKRQKKLWFTMGEVGFKLCLVSYFDIDKSSPLFRFQEEVPWEKWIINAEVRHPKTDRERNTTISTTLSDALMTILTYTSSERGRSAVPPITSTSGISPFPFKIGVKVAGVEKMAKGKSLNPAEALRKAQRKKELKKNKEQRQKTRTFNLVKKDTFELEDEINELEKLSERTKAQNERLTELKSELEKITKKKEEYVEEHPEARNLVFKRRRDKPKDDDDEEKKAEAAAGGKKKRNLFNKNGLPRHPERSIYYDPVMNPYGMPPPGMPYAERALLLGEADSEAEEAGKDASDSDDDIPMPEGPPPGAPGDDGESDDDIPLPEGPPPGEGEDSIQPPLPPGAPPPVMPPFAPNLLSFFPMVSGMSLPPPPPGPIPGQSFPVADFPVPPPPPPLGFPFPQNNLPPRPDSRSRRGASSGWVQDPLSDQPHKTFQAFRAERHSGASTENTDTGASATATVSAEPQLRDFKKESTAFVPAALKRKKAGGTGGGKINAAPSVSSGGDNGEANEIGETEAAAAPKPDLLGSLREKFGPMASTNACVGNGENAEKDGDQQTKKRKVEKSKDDYDKFLEEMGELLDARR</sequence>
<dbReference type="InterPro" id="IPR012445">
    <property type="entry name" value="ATG101"/>
</dbReference>
<evidence type="ECO:0000256" key="4">
    <source>
        <dbReference type="SAM" id="MobiDB-lite"/>
    </source>
</evidence>
<dbReference type="GO" id="GO:0006396">
    <property type="term" value="P:RNA processing"/>
    <property type="evidence" value="ECO:0007669"/>
    <property type="project" value="InterPro"/>
</dbReference>
<dbReference type="PANTHER" id="PTHR13292">
    <property type="entry name" value="AUTOPHAGY-RELATED PROTEIN 101"/>
    <property type="match status" value="1"/>
</dbReference>
<dbReference type="InterPro" id="IPR019007">
    <property type="entry name" value="Wbp11/ELF5/Saf1_N"/>
</dbReference>
<evidence type="ECO:0000313" key="6">
    <source>
        <dbReference type="EMBL" id="OCB90972.1"/>
    </source>
</evidence>
<feature type="compositionally biased region" description="Basic and acidic residues" evidence="4">
    <location>
        <begin position="302"/>
        <end position="314"/>
    </location>
</feature>
<feature type="region of interest" description="Disordered" evidence="4">
    <location>
        <begin position="283"/>
        <end position="550"/>
    </location>
</feature>
<feature type="compositionally biased region" description="Pro residues" evidence="4">
    <location>
        <begin position="472"/>
        <end position="492"/>
    </location>
</feature>
<accession>A0A9Q5I3D9</accession>
<dbReference type="OrthoDB" id="10259639at2759"/>
<feature type="compositionally biased region" description="Pro residues" evidence="4">
    <location>
        <begin position="423"/>
        <end position="438"/>
    </location>
</feature>
<dbReference type="Pfam" id="PF09429">
    <property type="entry name" value="Wbp11"/>
    <property type="match status" value="1"/>
</dbReference>
<dbReference type="GO" id="GO:0019901">
    <property type="term" value="F:protein kinase binding"/>
    <property type="evidence" value="ECO:0007669"/>
    <property type="project" value="TreeGrafter"/>
</dbReference>
<feature type="compositionally biased region" description="Basic and acidic residues" evidence="4">
    <location>
        <begin position="632"/>
        <end position="641"/>
    </location>
</feature>
<feature type="compositionally biased region" description="Polar residues" evidence="4">
    <location>
        <begin position="528"/>
        <end position="546"/>
    </location>
</feature>
<evidence type="ECO:0000313" key="7">
    <source>
        <dbReference type="Proteomes" id="UP000757232"/>
    </source>
</evidence>
<dbReference type="GO" id="GO:1990316">
    <property type="term" value="C:Atg1/ULK1 kinase complex"/>
    <property type="evidence" value="ECO:0007669"/>
    <property type="project" value="TreeGrafter"/>
</dbReference>
<reference evidence="6" key="1">
    <citation type="submission" date="2016-06" db="EMBL/GenBank/DDBJ databases">
        <title>Draft Genome sequence of the fungus Inonotus baumii.</title>
        <authorList>
            <person name="Zhu H."/>
            <person name="Lin W."/>
        </authorList>
    </citation>
    <scope>NUCLEOTIDE SEQUENCE</scope>
    <source>
        <strain evidence="6">821</strain>
    </source>
</reference>
<dbReference type="Proteomes" id="UP000757232">
    <property type="component" value="Unassembled WGS sequence"/>
</dbReference>
<evidence type="ECO:0000256" key="2">
    <source>
        <dbReference type="ARBA" id="ARBA00018874"/>
    </source>
</evidence>
<feature type="compositionally biased region" description="Acidic residues" evidence="4">
    <location>
        <begin position="398"/>
        <end position="407"/>
    </location>
</feature>
<feature type="region of interest" description="Disordered" evidence="4">
    <location>
        <begin position="566"/>
        <end position="654"/>
    </location>
</feature>
<feature type="domain" description="Wbp11/ELF5/Saf1 N-terminal" evidence="5">
    <location>
        <begin position="205"/>
        <end position="279"/>
    </location>
</feature>
<dbReference type="AlphaFoldDB" id="A0A9Q5I3D9"/>
<gene>
    <name evidence="6" type="ORF">A7U60_g1780</name>
</gene>
<dbReference type="Pfam" id="PF07855">
    <property type="entry name" value="ATG101"/>
    <property type="match status" value="1"/>
</dbReference>
<dbReference type="GO" id="GO:0000045">
    <property type="term" value="P:autophagosome assembly"/>
    <property type="evidence" value="ECO:0007669"/>
    <property type="project" value="TreeGrafter"/>
</dbReference>
<keyword evidence="7" id="KW-1185">Reference proteome</keyword>
<keyword evidence="3" id="KW-0072">Autophagy</keyword>
<feature type="compositionally biased region" description="Low complexity" evidence="4">
    <location>
        <begin position="462"/>
        <end position="471"/>
    </location>
</feature>
<evidence type="ECO:0000259" key="5">
    <source>
        <dbReference type="Pfam" id="PF09429"/>
    </source>
</evidence>
<proteinExistence type="inferred from homology"/>
<organism evidence="6 7">
    <name type="scientific">Sanghuangporus baumii</name>
    <name type="common">Phellinus baumii</name>
    <dbReference type="NCBI Taxonomy" id="108892"/>
    <lineage>
        <taxon>Eukaryota</taxon>
        <taxon>Fungi</taxon>
        <taxon>Dikarya</taxon>
        <taxon>Basidiomycota</taxon>
        <taxon>Agaricomycotina</taxon>
        <taxon>Agaricomycetes</taxon>
        <taxon>Hymenochaetales</taxon>
        <taxon>Hymenochaetaceae</taxon>
        <taxon>Sanghuangporus</taxon>
    </lineage>
</organism>
<dbReference type="Pfam" id="PF12622">
    <property type="entry name" value="NpwBP"/>
    <property type="match status" value="1"/>
</dbReference>